<reference evidence="2 3" key="1">
    <citation type="submission" date="2016-04" db="EMBL/GenBank/DDBJ databases">
        <title>Acidithiobacillus ferrooxidans genome sequencing and assembly.</title>
        <authorList>
            <person name="Zhou Z."/>
        </authorList>
    </citation>
    <scope>NUCLEOTIDE SEQUENCE [LARGE SCALE GENOMIC DNA]</scope>
    <source>
        <strain evidence="2 3">BY0502</strain>
    </source>
</reference>
<proteinExistence type="predicted"/>
<feature type="region of interest" description="Disordered" evidence="1">
    <location>
        <begin position="48"/>
        <end position="68"/>
    </location>
</feature>
<evidence type="ECO:0000256" key="1">
    <source>
        <dbReference type="SAM" id="MobiDB-lite"/>
    </source>
</evidence>
<gene>
    <name evidence="2" type="ORF">A4H96_08965</name>
</gene>
<accession>A0A179BIM8</accession>
<protein>
    <submittedName>
        <fullName evidence="2">Uncharacterized protein</fullName>
    </submittedName>
</protein>
<organism evidence="2 3">
    <name type="scientific">Acidithiobacillus ferrooxidans</name>
    <name type="common">Thiobacillus ferrooxidans</name>
    <dbReference type="NCBI Taxonomy" id="920"/>
    <lineage>
        <taxon>Bacteria</taxon>
        <taxon>Pseudomonadati</taxon>
        <taxon>Pseudomonadota</taxon>
        <taxon>Acidithiobacillia</taxon>
        <taxon>Acidithiobacillales</taxon>
        <taxon>Acidithiobacillaceae</taxon>
        <taxon>Acidithiobacillus</taxon>
    </lineage>
</organism>
<comment type="caution">
    <text evidence="2">The sequence shown here is derived from an EMBL/GenBank/DDBJ whole genome shotgun (WGS) entry which is preliminary data.</text>
</comment>
<sequence length="68" mass="7426">MNRDLAIIHLFLAVGHTQTAILELIEKNPALVQTPEFEQAIAQAVQEHKDASDAIATDDPIVPPRGGW</sequence>
<name>A0A179BIM8_ACIFR</name>
<evidence type="ECO:0000313" key="2">
    <source>
        <dbReference type="EMBL" id="OAP90961.1"/>
    </source>
</evidence>
<keyword evidence="3" id="KW-1185">Reference proteome</keyword>
<dbReference type="AlphaFoldDB" id="A0A179BIM8"/>
<evidence type="ECO:0000313" key="3">
    <source>
        <dbReference type="Proteomes" id="UP000078302"/>
    </source>
</evidence>
<dbReference type="EMBL" id="LVXZ01000110">
    <property type="protein sequence ID" value="OAP90961.1"/>
    <property type="molecule type" value="Genomic_DNA"/>
</dbReference>
<dbReference type="Proteomes" id="UP000078302">
    <property type="component" value="Unassembled WGS sequence"/>
</dbReference>
<dbReference type="RefSeq" id="WP_064219276.1">
    <property type="nucleotide sequence ID" value="NZ_LVXZ01000110.1"/>
</dbReference>